<comment type="function">
    <text evidence="1 9">The alpha subunit is responsible for the aldol cleavage of indoleglycerol phosphate to indole and glyceraldehyde 3-phosphate.</text>
</comment>
<dbReference type="HAMAP" id="MF_00131">
    <property type="entry name" value="Trp_synth_alpha"/>
    <property type="match status" value="1"/>
</dbReference>
<evidence type="ECO:0000256" key="1">
    <source>
        <dbReference type="ARBA" id="ARBA00003365"/>
    </source>
</evidence>
<dbReference type="InterPro" id="IPR002028">
    <property type="entry name" value="Trp_synthase_suA"/>
</dbReference>
<keyword evidence="4 9" id="KW-0028">Amino-acid biosynthesis</keyword>
<evidence type="ECO:0000256" key="5">
    <source>
        <dbReference type="ARBA" id="ARBA00022822"/>
    </source>
</evidence>
<evidence type="ECO:0000256" key="7">
    <source>
        <dbReference type="ARBA" id="ARBA00023239"/>
    </source>
</evidence>
<keyword evidence="7 9" id="KW-0456">Lyase</keyword>
<evidence type="ECO:0000256" key="4">
    <source>
        <dbReference type="ARBA" id="ARBA00022605"/>
    </source>
</evidence>
<evidence type="ECO:0000313" key="12">
    <source>
        <dbReference type="Proteomes" id="UP000886842"/>
    </source>
</evidence>
<evidence type="ECO:0000313" key="11">
    <source>
        <dbReference type="EMBL" id="HIT75649.1"/>
    </source>
</evidence>
<comment type="pathway">
    <text evidence="2 9">Amino-acid biosynthesis; L-tryptophan biosynthesis; L-tryptophan from chorismate: step 5/5.</text>
</comment>
<dbReference type="PANTHER" id="PTHR43406">
    <property type="entry name" value="TRYPTOPHAN SYNTHASE, ALPHA CHAIN"/>
    <property type="match status" value="1"/>
</dbReference>
<dbReference type="AlphaFoldDB" id="A0A9D1KLV5"/>
<dbReference type="EC" id="4.2.1.20" evidence="9"/>
<accession>A0A9D1KLV5</accession>
<dbReference type="InterPro" id="IPR013785">
    <property type="entry name" value="Aldolase_TIM"/>
</dbReference>
<comment type="catalytic activity">
    <reaction evidence="8 9">
        <text>(1S,2R)-1-C-(indol-3-yl)glycerol 3-phosphate + L-serine = D-glyceraldehyde 3-phosphate + L-tryptophan + H2O</text>
        <dbReference type="Rhea" id="RHEA:10532"/>
        <dbReference type="ChEBI" id="CHEBI:15377"/>
        <dbReference type="ChEBI" id="CHEBI:33384"/>
        <dbReference type="ChEBI" id="CHEBI:57912"/>
        <dbReference type="ChEBI" id="CHEBI:58866"/>
        <dbReference type="ChEBI" id="CHEBI:59776"/>
        <dbReference type="EC" id="4.2.1.20"/>
    </reaction>
</comment>
<comment type="caution">
    <text evidence="11">The sequence shown here is derived from an EMBL/GenBank/DDBJ whole genome shotgun (WGS) entry which is preliminary data.</text>
</comment>
<dbReference type="NCBIfam" id="TIGR00262">
    <property type="entry name" value="trpA"/>
    <property type="match status" value="1"/>
</dbReference>
<organism evidence="11 12">
    <name type="scientific">Candidatus Avipropionibacterium avicola</name>
    <dbReference type="NCBI Taxonomy" id="2840701"/>
    <lineage>
        <taxon>Bacteria</taxon>
        <taxon>Bacillati</taxon>
        <taxon>Actinomycetota</taxon>
        <taxon>Actinomycetes</taxon>
        <taxon>Propionibacteriales</taxon>
        <taxon>Propionibacteriaceae</taxon>
        <taxon>Propionibacteriaceae incertae sedis</taxon>
        <taxon>Candidatus Avipropionibacterium</taxon>
    </lineage>
</organism>
<name>A0A9D1KLV5_9ACTN</name>
<evidence type="ECO:0000256" key="9">
    <source>
        <dbReference type="HAMAP-Rule" id="MF_00131"/>
    </source>
</evidence>
<evidence type="ECO:0000256" key="8">
    <source>
        <dbReference type="ARBA" id="ARBA00049047"/>
    </source>
</evidence>
<feature type="active site" description="Proton acceptor" evidence="9">
    <location>
        <position position="67"/>
    </location>
</feature>
<keyword evidence="5 9" id="KW-0822">Tryptophan biosynthesis</keyword>
<dbReference type="GO" id="GO:0005829">
    <property type="term" value="C:cytosol"/>
    <property type="evidence" value="ECO:0007669"/>
    <property type="project" value="TreeGrafter"/>
</dbReference>
<keyword evidence="6 9" id="KW-0057">Aromatic amino acid biosynthesis</keyword>
<evidence type="ECO:0000256" key="2">
    <source>
        <dbReference type="ARBA" id="ARBA00004733"/>
    </source>
</evidence>
<dbReference type="CDD" id="cd04724">
    <property type="entry name" value="Tryptophan_synthase_alpha"/>
    <property type="match status" value="1"/>
</dbReference>
<dbReference type="GO" id="GO:0004834">
    <property type="term" value="F:tryptophan synthase activity"/>
    <property type="evidence" value="ECO:0007669"/>
    <property type="project" value="UniProtKB-UniRule"/>
</dbReference>
<comment type="similarity">
    <text evidence="9 10">Belongs to the TrpA family.</text>
</comment>
<dbReference type="Pfam" id="PF00290">
    <property type="entry name" value="Trp_syntA"/>
    <property type="match status" value="1"/>
</dbReference>
<protein>
    <recommendedName>
        <fullName evidence="9">Tryptophan synthase alpha chain</fullName>
        <ecNumber evidence="9">4.2.1.20</ecNumber>
    </recommendedName>
</protein>
<dbReference type="Gene3D" id="3.20.20.70">
    <property type="entry name" value="Aldolase class I"/>
    <property type="match status" value="1"/>
</dbReference>
<dbReference type="InterPro" id="IPR011060">
    <property type="entry name" value="RibuloseP-bd_barrel"/>
</dbReference>
<comment type="subunit">
    <text evidence="3 9">Tetramer of two alpha and two beta chains.</text>
</comment>
<dbReference type="FunFam" id="3.20.20.70:FF:000037">
    <property type="entry name" value="Tryptophan synthase alpha chain"/>
    <property type="match status" value="1"/>
</dbReference>
<feature type="active site" description="Proton acceptor" evidence="9">
    <location>
        <position position="56"/>
    </location>
</feature>
<sequence length="279" mass="29023">MTSSGSAAAFTAARDEGRAALVGYLPVGHPDVPTSCQAFRALCGVGGEHPGVDLVEIGMPYSDPVMDGTTVQRATTRALAAGVRTRDIFTAVEAVAETGTPAVVMIYWNLVERYGVDAFARDLAQAGGSGLITPDLTPDEAEPWIAASEAHDLDRIFLVSPSSSDERLAMTLQQCRGWVYATALMGVTGTRNAVSSMAPDLVARIRATDPEMLVGVGLGVANGEQAGEVGSFADGVIVGSALVQTLLEAQDAGRPDDLSALHRVVADLADGVRRGRRSV</sequence>
<dbReference type="Proteomes" id="UP000886842">
    <property type="component" value="Unassembled WGS sequence"/>
</dbReference>
<dbReference type="InterPro" id="IPR018204">
    <property type="entry name" value="Trp_synthase_alpha_AS"/>
</dbReference>
<dbReference type="PANTHER" id="PTHR43406:SF1">
    <property type="entry name" value="TRYPTOPHAN SYNTHASE ALPHA CHAIN, CHLOROPLASTIC"/>
    <property type="match status" value="1"/>
</dbReference>
<evidence type="ECO:0000256" key="10">
    <source>
        <dbReference type="RuleBase" id="RU003662"/>
    </source>
</evidence>
<dbReference type="EMBL" id="DVLP01000261">
    <property type="protein sequence ID" value="HIT75649.1"/>
    <property type="molecule type" value="Genomic_DNA"/>
</dbReference>
<proteinExistence type="inferred from homology"/>
<dbReference type="PROSITE" id="PS00167">
    <property type="entry name" value="TRP_SYNTHASE_ALPHA"/>
    <property type="match status" value="1"/>
</dbReference>
<dbReference type="SUPFAM" id="SSF51366">
    <property type="entry name" value="Ribulose-phoshate binding barrel"/>
    <property type="match status" value="1"/>
</dbReference>
<evidence type="ECO:0000256" key="3">
    <source>
        <dbReference type="ARBA" id="ARBA00011270"/>
    </source>
</evidence>
<reference evidence="11" key="1">
    <citation type="submission" date="2020-10" db="EMBL/GenBank/DDBJ databases">
        <authorList>
            <person name="Gilroy R."/>
        </authorList>
    </citation>
    <scope>NUCLEOTIDE SEQUENCE</scope>
    <source>
        <strain evidence="11">ChiGjej1B1-24693</strain>
    </source>
</reference>
<evidence type="ECO:0000256" key="6">
    <source>
        <dbReference type="ARBA" id="ARBA00023141"/>
    </source>
</evidence>
<reference evidence="11" key="2">
    <citation type="journal article" date="2021" name="PeerJ">
        <title>Extensive microbial diversity within the chicken gut microbiome revealed by metagenomics and culture.</title>
        <authorList>
            <person name="Gilroy R."/>
            <person name="Ravi A."/>
            <person name="Getino M."/>
            <person name="Pursley I."/>
            <person name="Horton D.L."/>
            <person name="Alikhan N.F."/>
            <person name="Baker D."/>
            <person name="Gharbi K."/>
            <person name="Hall N."/>
            <person name="Watson M."/>
            <person name="Adriaenssens E.M."/>
            <person name="Foster-Nyarko E."/>
            <person name="Jarju S."/>
            <person name="Secka A."/>
            <person name="Antonio M."/>
            <person name="Oren A."/>
            <person name="Chaudhuri R.R."/>
            <person name="La Ragione R."/>
            <person name="Hildebrand F."/>
            <person name="Pallen M.J."/>
        </authorList>
    </citation>
    <scope>NUCLEOTIDE SEQUENCE</scope>
    <source>
        <strain evidence="11">ChiGjej1B1-24693</strain>
    </source>
</reference>
<gene>
    <name evidence="9" type="primary">trpA</name>
    <name evidence="11" type="ORF">IAA98_08700</name>
</gene>